<feature type="compositionally biased region" description="Basic and acidic residues" evidence="1">
    <location>
        <begin position="238"/>
        <end position="247"/>
    </location>
</feature>
<reference evidence="2" key="1">
    <citation type="submission" date="2017-08" db="EMBL/GenBank/DDBJ databases">
        <authorList>
            <person name="Cuomo C."/>
            <person name="Billmyre B."/>
            <person name="Heitman J."/>
        </authorList>
    </citation>
    <scope>NUCLEOTIDE SEQUENCE</scope>
    <source>
        <strain evidence="2">CBS 12478</strain>
    </source>
</reference>
<dbReference type="RefSeq" id="XP_065823646.1">
    <property type="nucleotide sequence ID" value="XM_065967574.1"/>
</dbReference>
<feature type="compositionally biased region" description="Polar residues" evidence="1">
    <location>
        <begin position="185"/>
        <end position="194"/>
    </location>
</feature>
<protein>
    <submittedName>
        <fullName evidence="2">Uncharacterized protein</fullName>
    </submittedName>
</protein>
<evidence type="ECO:0000313" key="3">
    <source>
        <dbReference type="Proteomes" id="UP000322225"/>
    </source>
</evidence>
<feature type="region of interest" description="Disordered" evidence="1">
    <location>
        <begin position="231"/>
        <end position="258"/>
    </location>
</feature>
<reference evidence="2" key="2">
    <citation type="submission" date="2024-01" db="EMBL/GenBank/DDBJ databases">
        <title>Comparative genomics of Cryptococcus and Kwoniella reveals pathogenesis evolution and contrasting modes of karyotype evolution via chromosome fusion or intercentromeric recombination.</title>
        <authorList>
            <person name="Coelho M.A."/>
            <person name="David-Palma M."/>
            <person name="Shea T."/>
            <person name="Bowers K."/>
            <person name="McGinley-Smith S."/>
            <person name="Mohammad A.W."/>
            <person name="Gnirke A."/>
            <person name="Yurkov A.M."/>
            <person name="Nowrousian M."/>
            <person name="Sun S."/>
            <person name="Cuomo C.A."/>
            <person name="Heitman J."/>
        </authorList>
    </citation>
    <scope>NUCLEOTIDE SEQUENCE</scope>
    <source>
        <strain evidence="2">CBS 12478</strain>
    </source>
</reference>
<accession>A0AAJ8LNM2</accession>
<sequence>MPTMDDQSGIDPFLIPLPQSPEPSIPANGVEPLLDSERSNSKEKQDPKQEKKRSYMTLRRVDREAGKGRTDVATANNEIIVQRSAPTVPADADPHDRDSGNEKQESSIKATTGGLKDTTFDARMIPLPTTPPGPHSAKVLPASSSPGPVAKHTIPNRRPKGWISSLTNPRILSDHEANIPPQSGVDYTQRSVSARSGPRARVSSVHAHSQGRRISGAMQYAFVSAPSQASPAAALVNENEHDSRQNEDPTSEGGGFLSMEEEQQVRYDVGIAQDQDEVWMAYVRQQLGALFPDFFSAEPTELGGAPQIVDAGSESEIDQEMGDHTGVSPGTGTDFQNLETPTRGTNNRRLDALGSSTTSTTSTEDSPLITPPPRQTILRSGLPTVPNVRDEIGGLREEIERLRSVVSGIAEGMRGVSTENPVDEVVEDETRDDASPNTNTVFIDASEVHEKLLDDQVDDELPEAFLKTAKISMSIIRALDQKINIEPRNDEVVFDGNNLSYLLNHIERLSVSPDRQEPETKKHDV</sequence>
<dbReference type="Proteomes" id="UP000322225">
    <property type="component" value="Chromosome 8"/>
</dbReference>
<gene>
    <name evidence="2" type="ORF">CI109_104890</name>
</gene>
<dbReference type="KEGG" id="ksn:43591900"/>
<organism evidence="2 3">
    <name type="scientific">Kwoniella shandongensis</name>
    <dbReference type="NCBI Taxonomy" id="1734106"/>
    <lineage>
        <taxon>Eukaryota</taxon>
        <taxon>Fungi</taxon>
        <taxon>Dikarya</taxon>
        <taxon>Basidiomycota</taxon>
        <taxon>Agaricomycotina</taxon>
        <taxon>Tremellomycetes</taxon>
        <taxon>Tremellales</taxon>
        <taxon>Cryptococcaceae</taxon>
        <taxon>Kwoniella</taxon>
    </lineage>
</organism>
<proteinExistence type="predicted"/>
<keyword evidence="3" id="KW-1185">Reference proteome</keyword>
<evidence type="ECO:0000313" key="2">
    <source>
        <dbReference type="EMBL" id="WWD20414.1"/>
    </source>
</evidence>
<dbReference type="GeneID" id="43591900"/>
<evidence type="ECO:0000256" key="1">
    <source>
        <dbReference type="SAM" id="MobiDB-lite"/>
    </source>
</evidence>
<feature type="region of interest" description="Disordered" evidence="1">
    <location>
        <begin position="1"/>
        <end position="210"/>
    </location>
</feature>
<name>A0AAJ8LNM2_9TREE</name>
<feature type="compositionally biased region" description="Basic and acidic residues" evidence="1">
    <location>
        <begin position="35"/>
        <end position="70"/>
    </location>
</feature>
<feature type="compositionally biased region" description="Polar residues" evidence="1">
    <location>
        <begin position="328"/>
        <end position="347"/>
    </location>
</feature>
<dbReference type="EMBL" id="CP144058">
    <property type="protein sequence ID" value="WWD20414.1"/>
    <property type="molecule type" value="Genomic_DNA"/>
</dbReference>
<feature type="region of interest" description="Disordered" evidence="1">
    <location>
        <begin position="326"/>
        <end position="381"/>
    </location>
</feature>
<dbReference type="AlphaFoldDB" id="A0AAJ8LNM2"/>
<feature type="compositionally biased region" description="Basic and acidic residues" evidence="1">
    <location>
        <begin position="92"/>
        <end position="106"/>
    </location>
</feature>